<dbReference type="GO" id="GO:0050270">
    <property type="term" value="F:S-adenosylhomocysteine deaminase activity"/>
    <property type="evidence" value="ECO:0007669"/>
    <property type="project" value="UniProtKB-EC"/>
</dbReference>
<dbReference type="FunFam" id="3.20.20.140:FF:000014">
    <property type="entry name" value="5-methylthioadenosine/S-adenosylhomocysteine deaminase"/>
    <property type="match status" value="1"/>
</dbReference>
<dbReference type="Gene3D" id="3.20.20.140">
    <property type="entry name" value="Metal-dependent hydrolases"/>
    <property type="match status" value="1"/>
</dbReference>
<dbReference type="InterPro" id="IPR032466">
    <property type="entry name" value="Metal_Hydrolase"/>
</dbReference>
<keyword evidence="2 5" id="KW-0378">Hydrolase</keyword>
<feature type="domain" description="Amidohydrolase-related" evidence="4">
    <location>
        <begin position="244"/>
        <end position="597"/>
    </location>
</feature>
<dbReference type="PANTHER" id="PTHR43794">
    <property type="entry name" value="AMINOHYDROLASE SSNA-RELATED"/>
    <property type="match status" value="1"/>
</dbReference>
<organism evidence="5">
    <name type="scientific">Streptococcus pneumoniae</name>
    <dbReference type="NCBI Taxonomy" id="1313"/>
    <lineage>
        <taxon>Bacteria</taxon>
        <taxon>Bacillati</taxon>
        <taxon>Bacillota</taxon>
        <taxon>Bacilli</taxon>
        <taxon>Lactobacillales</taxon>
        <taxon>Streptococcaceae</taxon>
        <taxon>Streptococcus</taxon>
    </lineage>
</organism>
<evidence type="ECO:0000259" key="4">
    <source>
        <dbReference type="Pfam" id="PF01979"/>
    </source>
</evidence>
<gene>
    <name evidence="5" type="primary">mtaD</name>
    <name evidence="5" type="ORF">SAMEA2796747_00006</name>
</gene>
<reference evidence="5" key="1">
    <citation type="submission" date="2019-04" db="EMBL/GenBank/DDBJ databases">
        <authorList>
            <consortium name="Pathogen Informatics"/>
        </authorList>
    </citation>
    <scope>NUCLEOTIDE SEQUENCE</scope>
    <source>
        <strain evidence="5">GPSC89</strain>
    </source>
</reference>
<dbReference type="CDD" id="cd01298">
    <property type="entry name" value="ATZ_TRZ_like"/>
    <property type="match status" value="1"/>
</dbReference>
<dbReference type="InterPro" id="IPR006680">
    <property type="entry name" value="Amidohydro-rel"/>
</dbReference>
<dbReference type="InterPro" id="IPR011059">
    <property type="entry name" value="Metal-dep_hydrolase_composite"/>
</dbReference>
<dbReference type="Pfam" id="PF01979">
    <property type="entry name" value="Amidohydro_1"/>
    <property type="match status" value="1"/>
</dbReference>
<proteinExistence type="predicted"/>
<dbReference type="GO" id="GO:0046872">
    <property type="term" value="F:metal ion binding"/>
    <property type="evidence" value="ECO:0007669"/>
    <property type="project" value="UniProtKB-KW"/>
</dbReference>
<dbReference type="AlphaFoldDB" id="A0A4J1UG32"/>
<dbReference type="EC" id="3.5.4.28" evidence="5"/>
<evidence type="ECO:0000313" key="5">
    <source>
        <dbReference type="EMBL" id="VNP42115.1"/>
    </source>
</evidence>
<dbReference type="Gene3D" id="2.30.40.10">
    <property type="entry name" value="Urease, subunit C, domain 1"/>
    <property type="match status" value="1"/>
</dbReference>
<dbReference type="EMBL" id="CAATGJ010000001">
    <property type="protein sequence ID" value="VNP42115.1"/>
    <property type="molecule type" value="Genomic_DNA"/>
</dbReference>
<dbReference type="InterPro" id="IPR050287">
    <property type="entry name" value="MTA/SAH_deaminase"/>
</dbReference>
<keyword evidence="3" id="KW-0862">Zinc</keyword>
<keyword evidence="1" id="KW-0479">Metal-binding</keyword>
<dbReference type="SUPFAM" id="SSF51556">
    <property type="entry name" value="Metallo-dependent hydrolases"/>
    <property type="match status" value="1"/>
</dbReference>
<accession>A0A4J1UG32</accession>
<dbReference type="PANTHER" id="PTHR43794:SF11">
    <property type="entry name" value="AMIDOHYDROLASE-RELATED DOMAIN-CONTAINING PROTEIN"/>
    <property type="match status" value="1"/>
</dbReference>
<evidence type="ECO:0000256" key="1">
    <source>
        <dbReference type="ARBA" id="ARBA00022723"/>
    </source>
</evidence>
<protein>
    <submittedName>
        <fullName evidence="5">Chlorohydrolase</fullName>
        <ecNumber evidence="5">3.5.4.28</ecNumber>
    </submittedName>
</protein>
<name>A0A4J1UG32_STREE</name>
<evidence type="ECO:0000256" key="3">
    <source>
        <dbReference type="ARBA" id="ARBA00022833"/>
    </source>
</evidence>
<sequence>MKIKEQTRKLAVGCSKHSFEVVDKTDEVSSKHSFEVVDKTDEVSSKHSFEVVDKTDEVSSKHCFEVVDKTDEVSSKHCFEVADRTDEVSSKHCFEVADRTDEVSSKHCFEVADRTDEVSSKHCFEVVDKTDEVSSKHCFEVADRTDEVSSKHCFEVADRTDEVSNHTYGKVNLKWFEESTTCLLEKEPIMKVFQHVNIVTCDQDFHVYLDGILAVKDSQIVYVGQDKPAFLEQAEQIIDYQGAWIMPGLVNCHTHSAMTGLRGIRDDSNLHEWLNDYIWPAESEFTPDMTTNAVKEALTEMLQSGTTTFNDMYNPSGVDIQQIYQVVKTSKMRCYFSPTLFSSETETTAETISRTRSIIDEILKYKNPNFKVMVAPHSPYSCSRDLLEASLEMAKELNIPLHVHVAETKEESGIILKRYGKRPLAFLEELGYLDHPSVFAHGVELNEREIERLASSQVAIAHNPISNLKLASGIAPIIQLQKAGVAVGIATDSVASNNNLDMFEEGRTAALLQKMKSGDASQFPIETALKVLTIEGAKVLGMENQIGSLEVGKQADFLVIQPQGKIHLQPQENMLSHLVYAVKSSDVDDVYIAGEQVVKQGQVLTVEL</sequence>
<dbReference type="SUPFAM" id="SSF51338">
    <property type="entry name" value="Composite domain of metallo-dependent hydrolases"/>
    <property type="match status" value="1"/>
</dbReference>
<dbReference type="NCBIfam" id="NF005211">
    <property type="entry name" value="PRK06687.1"/>
    <property type="match status" value="1"/>
</dbReference>
<evidence type="ECO:0000256" key="2">
    <source>
        <dbReference type="ARBA" id="ARBA00022801"/>
    </source>
</evidence>